<sequence>MGSGAPKPLILVDMDNTVVSFDDAFIERWKALDPQADENLIRERRHFELEENLPPKLRPVAEKIMGSAGFYASFKPLEGAIQALQAMIAQSWEVRLCTAPHPLQWEDCVRDKYAWVREHLGSDWLHRIIIVRDKTCVRGSVLIDDKPVVTGFYPEPEWAHIIFDQPYNRDAKAMGRLRQWLADAFDASLLLTGFEGSDAAVDKPRPVSEALIAVSNVSAQIEDRLARSDVSVGTVSNSVCLKARLKNAVFAVAQDANAGRQPACLRLRGCHLTVSTRILVNQNWAKLNAVL</sequence>
<organism evidence="2 3">
    <name type="scientific">Cyanidiococcus yangmingshanensis</name>
    <dbReference type="NCBI Taxonomy" id="2690220"/>
    <lineage>
        <taxon>Eukaryota</taxon>
        <taxon>Rhodophyta</taxon>
        <taxon>Bangiophyceae</taxon>
        <taxon>Cyanidiales</taxon>
        <taxon>Cyanidiaceae</taxon>
        <taxon>Cyanidiococcus</taxon>
    </lineage>
</organism>
<dbReference type="Gene3D" id="3.40.50.1000">
    <property type="entry name" value="HAD superfamily/HAD-like"/>
    <property type="match status" value="1"/>
</dbReference>
<dbReference type="EMBL" id="VWRR01000012">
    <property type="protein sequence ID" value="KAF6002057.1"/>
    <property type="molecule type" value="Genomic_DNA"/>
</dbReference>
<feature type="active site" description="Nucleophile" evidence="1">
    <location>
        <position position="13"/>
    </location>
</feature>
<name>A0A7J7IHR6_9RHOD</name>
<dbReference type="SUPFAM" id="SSF56784">
    <property type="entry name" value="HAD-like"/>
    <property type="match status" value="1"/>
</dbReference>
<keyword evidence="3" id="KW-1185">Reference proteome</keyword>
<dbReference type="SFLD" id="SFLDG01126">
    <property type="entry name" value="C1.2:_Nucleotidase_Like"/>
    <property type="match status" value="1"/>
</dbReference>
<gene>
    <name evidence="2" type="ORF">F1559_003989</name>
</gene>
<dbReference type="SFLD" id="SFLDG01145">
    <property type="entry name" value="C1.2.1"/>
    <property type="match status" value="1"/>
</dbReference>
<dbReference type="Pfam" id="PF06941">
    <property type="entry name" value="NT5C"/>
    <property type="match status" value="1"/>
</dbReference>
<reference evidence="2 3" key="1">
    <citation type="journal article" date="2020" name="J. Phycol.">
        <title>Comparative genome analysis reveals Cyanidiococcus gen. nov., a new extremophilic red algal genus sister to Cyanidioschyzon (Cyanidioschyzonaceae, Rhodophyta).</title>
        <authorList>
            <person name="Liu S.-L."/>
            <person name="Chiang Y.-R."/>
            <person name="Yoon H.S."/>
            <person name="Fu H.-Y."/>
        </authorList>
    </citation>
    <scope>NUCLEOTIDE SEQUENCE [LARGE SCALE GENOMIC DNA]</scope>
    <source>
        <strain evidence="2 3">THAL066</strain>
    </source>
</reference>
<evidence type="ECO:0000256" key="1">
    <source>
        <dbReference type="PIRSR" id="PIRSR610708-1"/>
    </source>
</evidence>
<feature type="active site" description="Proton donor" evidence="1">
    <location>
        <position position="15"/>
    </location>
</feature>
<dbReference type="GO" id="GO:0008253">
    <property type="term" value="F:5'-nucleotidase activity"/>
    <property type="evidence" value="ECO:0007669"/>
    <property type="project" value="InterPro"/>
</dbReference>
<dbReference type="PANTHER" id="PTHR16504:SF4">
    <property type="entry name" value="5'(3')-DEOXYRIBONUCLEOTIDASE"/>
    <property type="match status" value="1"/>
</dbReference>
<dbReference type="SFLD" id="SFLDS00003">
    <property type="entry name" value="Haloacid_Dehalogenase"/>
    <property type="match status" value="1"/>
</dbReference>
<dbReference type="AlphaFoldDB" id="A0A7J7IHR6"/>
<dbReference type="OrthoDB" id="10248475at2759"/>
<evidence type="ECO:0000313" key="3">
    <source>
        <dbReference type="Proteomes" id="UP000530660"/>
    </source>
</evidence>
<dbReference type="Gene3D" id="1.10.40.40">
    <property type="entry name" value="Deoxyribonucleotidase, domain 2"/>
    <property type="match status" value="1"/>
</dbReference>
<dbReference type="InterPro" id="IPR010708">
    <property type="entry name" value="5'(3')-deoxyribonucleotidase"/>
</dbReference>
<protein>
    <submittedName>
        <fullName evidence="2">Uncharacterized protein</fullName>
    </submittedName>
</protein>
<dbReference type="PANTHER" id="PTHR16504">
    <property type="entry name" value="5'(3')-DEOXYRIBONUCLEOTIDASE"/>
    <property type="match status" value="1"/>
</dbReference>
<evidence type="ECO:0000313" key="2">
    <source>
        <dbReference type="EMBL" id="KAF6002057.1"/>
    </source>
</evidence>
<dbReference type="InterPro" id="IPR023214">
    <property type="entry name" value="HAD_sf"/>
</dbReference>
<proteinExistence type="predicted"/>
<dbReference type="Proteomes" id="UP000530660">
    <property type="component" value="Unassembled WGS sequence"/>
</dbReference>
<accession>A0A7J7IHR6</accession>
<dbReference type="GO" id="GO:0009223">
    <property type="term" value="P:pyrimidine deoxyribonucleotide catabolic process"/>
    <property type="evidence" value="ECO:0007669"/>
    <property type="project" value="TreeGrafter"/>
</dbReference>
<comment type="caution">
    <text evidence="2">The sequence shown here is derived from an EMBL/GenBank/DDBJ whole genome shotgun (WGS) entry which is preliminary data.</text>
</comment>
<dbReference type="InterPro" id="IPR036412">
    <property type="entry name" value="HAD-like_sf"/>
</dbReference>